<organism evidence="3 4">
    <name type="scientific">Candidatus Uhrbacteria bacterium CG10_big_fil_rev_8_21_14_0_10_48_11</name>
    <dbReference type="NCBI Taxonomy" id="1975037"/>
    <lineage>
        <taxon>Bacteria</taxon>
        <taxon>Candidatus Uhriibacteriota</taxon>
    </lineage>
</organism>
<name>A0A2M8LFA4_9BACT</name>
<dbReference type="InterPro" id="IPR028098">
    <property type="entry name" value="Glyco_trans_4-like_N"/>
</dbReference>
<accession>A0A2M8LFA4</accession>
<feature type="domain" description="Glycosyltransferase subfamily 4-like N-terminal" evidence="2">
    <location>
        <begin position="48"/>
        <end position="148"/>
    </location>
</feature>
<dbReference type="AlphaFoldDB" id="A0A2M8LFA4"/>
<dbReference type="Proteomes" id="UP000231152">
    <property type="component" value="Unassembled WGS sequence"/>
</dbReference>
<feature type="domain" description="Glycosyl transferase family 1" evidence="1">
    <location>
        <begin position="163"/>
        <end position="312"/>
    </location>
</feature>
<evidence type="ECO:0000313" key="4">
    <source>
        <dbReference type="Proteomes" id="UP000231152"/>
    </source>
</evidence>
<evidence type="ECO:0000313" key="3">
    <source>
        <dbReference type="EMBL" id="PJE76132.1"/>
    </source>
</evidence>
<dbReference type="InterPro" id="IPR001296">
    <property type="entry name" value="Glyco_trans_1"/>
</dbReference>
<dbReference type="PANTHER" id="PTHR45947">
    <property type="entry name" value="SULFOQUINOVOSYL TRANSFERASE SQD2"/>
    <property type="match status" value="1"/>
</dbReference>
<dbReference type="Gene3D" id="3.40.50.2000">
    <property type="entry name" value="Glycogen Phosphorylase B"/>
    <property type="match status" value="2"/>
</dbReference>
<dbReference type="CDD" id="cd03801">
    <property type="entry name" value="GT4_PimA-like"/>
    <property type="match status" value="1"/>
</dbReference>
<dbReference type="InterPro" id="IPR050194">
    <property type="entry name" value="Glycosyltransferase_grp1"/>
</dbReference>
<dbReference type="SUPFAM" id="SSF53756">
    <property type="entry name" value="UDP-Glycosyltransferase/glycogen phosphorylase"/>
    <property type="match status" value="1"/>
</dbReference>
<dbReference type="GO" id="GO:0016757">
    <property type="term" value="F:glycosyltransferase activity"/>
    <property type="evidence" value="ECO:0007669"/>
    <property type="project" value="InterPro"/>
</dbReference>
<evidence type="ECO:0000259" key="2">
    <source>
        <dbReference type="Pfam" id="PF13439"/>
    </source>
</evidence>
<gene>
    <name evidence="3" type="ORF">COV04_01215</name>
</gene>
<keyword evidence="3" id="KW-0808">Transferase</keyword>
<dbReference type="PANTHER" id="PTHR45947:SF3">
    <property type="entry name" value="SULFOQUINOVOSYL TRANSFERASE SQD2"/>
    <property type="match status" value="1"/>
</dbReference>
<dbReference type="Pfam" id="PF00534">
    <property type="entry name" value="Glycos_transf_1"/>
    <property type="match status" value="1"/>
</dbReference>
<dbReference type="Pfam" id="PF13439">
    <property type="entry name" value="Glyco_transf_4"/>
    <property type="match status" value="1"/>
</dbReference>
<comment type="caution">
    <text evidence="3">The sequence shown here is derived from an EMBL/GenBank/DDBJ whole genome shotgun (WGS) entry which is preliminary data.</text>
</comment>
<proteinExistence type="predicted"/>
<evidence type="ECO:0000259" key="1">
    <source>
        <dbReference type="Pfam" id="PF00534"/>
    </source>
</evidence>
<protein>
    <submittedName>
        <fullName evidence="3">Glycosyl transferase family 1</fullName>
    </submittedName>
</protein>
<dbReference type="EMBL" id="PFET01000005">
    <property type="protein sequence ID" value="PJE76132.1"/>
    <property type="molecule type" value="Genomic_DNA"/>
</dbReference>
<sequence>MKICLYLEFSQLFNGRLFRNVGTGLLSSYKNQQAILRKLNIPFTESPKSQYDLLQINTPWLRSLFLMRRARRRGIPIIVWAHVTAEDAREVFRFGKYVSGFIRRYLTYAYGLADIVLCPTAYTRGLLIGYGLPEEKLVVQSNAVDVQRYAFTSERRTSGRQRYHVADGHLVVGTVGLVIPRKGIATFLQLAGRFPNASFLWFGKCYSSLLTKRLPRVRPKNVRFTGFVEDIQEAFSTIDIFVFPSKEENEGMAILEAAAAGRPILVRDIPAYASWLENEKNCLKAATDEVFFLQIERLLHDASLRQRLQQNAVVLAEAFSLPRAATKMNVLYERLLSCT</sequence>
<reference evidence="3 4" key="1">
    <citation type="submission" date="2017-09" db="EMBL/GenBank/DDBJ databases">
        <title>Depth-based differentiation of microbial function through sediment-hosted aquifers and enrichment of novel symbionts in the deep terrestrial subsurface.</title>
        <authorList>
            <person name="Probst A.J."/>
            <person name="Ladd B."/>
            <person name="Jarett J.K."/>
            <person name="Geller-Mcgrath D.E."/>
            <person name="Sieber C.M."/>
            <person name="Emerson J.B."/>
            <person name="Anantharaman K."/>
            <person name="Thomas B.C."/>
            <person name="Malmstrom R."/>
            <person name="Stieglmeier M."/>
            <person name="Klingl A."/>
            <person name="Woyke T."/>
            <person name="Ryan C.M."/>
            <person name="Banfield J.F."/>
        </authorList>
    </citation>
    <scope>NUCLEOTIDE SEQUENCE [LARGE SCALE GENOMIC DNA]</scope>
    <source>
        <strain evidence="3">CG10_big_fil_rev_8_21_14_0_10_48_11</strain>
    </source>
</reference>